<comment type="caution">
    <text evidence="1">The sequence shown here is derived from an EMBL/GenBank/DDBJ whole genome shotgun (WGS) entry which is preliminary data.</text>
</comment>
<dbReference type="AlphaFoldDB" id="U2K766"/>
<dbReference type="HOGENOM" id="CLU_147315_0_0_9"/>
<reference evidence="1 2" key="1">
    <citation type="submission" date="2013-07" db="EMBL/GenBank/DDBJ databases">
        <authorList>
            <person name="Weinstock G."/>
            <person name="Sodergren E."/>
            <person name="Wylie T."/>
            <person name="Fulton L."/>
            <person name="Fulton R."/>
            <person name="Fronick C."/>
            <person name="O'Laughlin M."/>
            <person name="Godfrey J."/>
            <person name="Miner T."/>
            <person name="Herter B."/>
            <person name="Appelbaum E."/>
            <person name="Cordes M."/>
            <person name="Lek S."/>
            <person name="Wollam A."/>
            <person name="Pepin K.H."/>
            <person name="Palsikar V.B."/>
            <person name="Mitreva M."/>
            <person name="Wilson R.K."/>
        </authorList>
    </citation>
    <scope>NUCLEOTIDE SEQUENCE [LARGE SCALE GENOMIC DNA]</scope>
    <source>
        <strain evidence="1 2">ATCC 27760</strain>
    </source>
</reference>
<dbReference type="STRING" id="411473.RUMCAL_03187"/>
<dbReference type="OrthoDB" id="1697664at2"/>
<dbReference type="EMBL" id="AWVF01000417">
    <property type="protein sequence ID" value="ERJ88097.1"/>
    <property type="molecule type" value="Genomic_DNA"/>
</dbReference>
<organism evidence="1 2">
    <name type="scientific">Ruminococcus callidus ATCC 27760</name>
    <dbReference type="NCBI Taxonomy" id="411473"/>
    <lineage>
        <taxon>Bacteria</taxon>
        <taxon>Bacillati</taxon>
        <taxon>Bacillota</taxon>
        <taxon>Clostridia</taxon>
        <taxon>Eubacteriales</taxon>
        <taxon>Oscillospiraceae</taxon>
        <taxon>Ruminococcus</taxon>
    </lineage>
</organism>
<dbReference type="PATRIC" id="fig|411473.3.peg.2668"/>
<dbReference type="RefSeq" id="WP_021681415.1">
    <property type="nucleotide sequence ID" value="NZ_KI260345.1"/>
</dbReference>
<evidence type="ECO:0000313" key="2">
    <source>
        <dbReference type="Proteomes" id="UP000016662"/>
    </source>
</evidence>
<protein>
    <submittedName>
        <fullName evidence="1">Uncharacterized protein</fullName>
    </submittedName>
</protein>
<gene>
    <name evidence="1" type="ORF">RUMCAL_03187</name>
</gene>
<dbReference type="Proteomes" id="UP000016662">
    <property type="component" value="Unassembled WGS sequence"/>
</dbReference>
<dbReference type="eggNOG" id="ENOG502ZW4F">
    <property type="taxonomic scope" value="Bacteria"/>
</dbReference>
<accession>U2K766</accession>
<evidence type="ECO:0000313" key="1">
    <source>
        <dbReference type="EMBL" id="ERJ88097.1"/>
    </source>
</evidence>
<keyword evidence="2" id="KW-1185">Reference proteome</keyword>
<name>U2K766_9FIRM</name>
<proteinExistence type="predicted"/>
<sequence>MSIKKNITIDGMEVPFKASAAVPRLYRLKFHRDIYKDFASLKTDVEEGDENKSELDIESLEVFENIAYIMAKHADPENVPDSPDDFLERFNTFSIYEILPQLIELWGLNTATQVESKKNIARLTGR</sequence>